<feature type="transmembrane region" description="Helical" evidence="1">
    <location>
        <begin position="130"/>
        <end position="151"/>
    </location>
</feature>
<reference evidence="3 4" key="1">
    <citation type="submission" date="2024-03" db="EMBL/GenBank/DDBJ databases">
        <title>Two novel species of the genus Flavobacterium exhibiting potentially degradation of complex polysaccharides.</title>
        <authorList>
            <person name="Lian X."/>
        </authorList>
    </citation>
    <scope>NUCLEOTIDE SEQUENCE [LARGE SCALE GENOMIC DNA]</scope>
    <source>
        <strain evidence="4">j3</strain>
    </source>
</reference>
<feature type="transmembrane region" description="Helical" evidence="1">
    <location>
        <begin position="240"/>
        <end position="255"/>
    </location>
</feature>
<comment type="caution">
    <text evidence="3">The sequence shown here is derived from an EMBL/GenBank/DDBJ whole genome shotgun (WGS) entry which is preliminary data.</text>
</comment>
<feature type="transmembrane region" description="Helical" evidence="1">
    <location>
        <begin position="43"/>
        <end position="61"/>
    </location>
</feature>
<evidence type="ECO:0000256" key="1">
    <source>
        <dbReference type="SAM" id="Phobius"/>
    </source>
</evidence>
<keyword evidence="1" id="KW-0472">Membrane</keyword>
<dbReference type="Pfam" id="PF09925">
    <property type="entry name" value="DUF2157"/>
    <property type="match status" value="1"/>
</dbReference>
<feature type="transmembrane region" description="Helical" evidence="1">
    <location>
        <begin position="186"/>
        <end position="205"/>
    </location>
</feature>
<feature type="transmembrane region" description="Helical" evidence="1">
    <location>
        <begin position="67"/>
        <end position="88"/>
    </location>
</feature>
<evidence type="ECO:0000313" key="4">
    <source>
        <dbReference type="Proteomes" id="UP001460072"/>
    </source>
</evidence>
<feature type="transmembrane region" description="Helical" evidence="1">
    <location>
        <begin position="156"/>
        <end position="174"/>
    </location>
</feature>
<proteinExistence type="predicted"/>
<keyword evidence="1" id="KW-1133">Transmembrane helix</keyword>
<feature type="domain" description="DUF2157" evidence="2">
    <location>
        <begin position="11"/>
        <end position="155"/>
    </location>
</feature>
<name>A0ABU9N1F4_9FLAO</name>
<dbReference type="InterPro" id="IPR018677">
    <property type="entry name" value="DUF2157"/>
</dbReference>
<feature type="transmembrane region" description="Helical" evidence="1">
    <location>
        <begin position="294"/>
        <end position="314"/>
    </location>
</feature>
<dbReference type="EMBL" id="JBCGDO010000002">
    <property type="protein sequence ID" value="MEM0541554.1"/>
    <property type="molecule type" value="Genomic_DNA"/>
</dbReference>
<sequence length="325" mass="36793">MAKECNEFTQKLYAKRLISDEQFEAIKAYGSRGLFSLHYELRFLLYLGILLFTSGIGTLIYKNIDSIGHSAVLGLLFLLIGIGFYFCFKKAKGFHKDEVLFDNPVYDYIVLLCTILSCIFIGYLQYQYSIFGYGLSSLVCSFVGFVCAYYFDNKSALSIGITGLATFIGITSTPKSLLESEIYSNPSLTFSGIALGGLLILCELYSNKIALKKHFQLVFLAFALQLIGVCGIAGLLESHWYIFVFLLAVLLYFFYKKSHEIGSTFLFVFTVLYGYIGFNILLFKLFDNIDFSEIWPVITILTPLYFIGSIFGFIKVIQHFNKQKA</sequence>
<feature type="transmembrane region" description="Helical" evidence="1">
    <location>
        <begin position="217"/>
        <end position="234"/>
    </location>
</feature>
<dbReference type="Proteomes" id="UP001460072">
    <property type="component" value="Unassembled WGS sequence"/>
</dbReference>
<evidence type="ECO:0000259" key="2">
    <source>
        <dbReference type="Pfam" id="PF09925"/>
    </source>
</evidence>
<feature type="transmembrane region" description="Helical" evidence="1">
    <location>
        <begin position="108"/>
        <end position="124"/>
    </location>
</feature>
<keyword evidence="4" id="KW-1185">Reference proteome</keyword>
<protein>
    <submittedName>
        <fullName evidence="3">DUF2157 domain-containing protein</fullName>
    </submittedName>
</protein>
<keyword evidence="1" id="KW-0812">Transmembrane</keyword>
<dbReference type="RefSeq" id="WP_342694783.1">
    <property type="nucleotide sequence ID" value="NZ_JBCGDO010000002.1"/>
</dbReference>
<organism evidence="3 4">
    <name type="scientific">Flavobacterium aureirubrum</name>
    <dbReference type="NCBI Taxonomy" id="3133147"/>
    <lineage>
        <taxon>Bacteria</taxon>
        <taxon>Pseudomonadati</taxon>
        <taxon>Bacteroidota</taxon>
        <taxon>Flavobacteriia</taxon>
        <taxon>Flavobacteriales</taxon>
        <taxon>Flavobacteriaceae</taxon>
        <taxon>Flavobacterium</taxon>
    </lineage>
</organism>
<feature type="transmembrane region" description="Helical" evidence="1">
    <location>
        <begin position="262"/>
        <end position="282"/>
    </location>
</feature>
<accession>A0ABU9N1F4</accession>
<evidence type="ECO:0000313" key="3">
    <source>
        <dbReference type="EMBL" id="MEM0541554.1"/>
    </source>
</evidence>
<gene>
    <name evidence="3" type="ORF">WFZ85_02900</name>
</gene>